<protein>
    <submittedName>
        <fullName evidence="14">Voltage-gated potassium channel</fullName>
    </submittedName>
</protein>
<evidence type="ECO:0000256" key="1">
    <source>
        <dbReference type="ARBA" id="ARBA00004141"/>
    </source>
</evidence>
<keyword evidence="6" id="KW-0851">Voltage-gated channel</keyword>
<dbReference type="OrthoDB" id="9799090at2"/>
<feature type="transmembrane region" description="Helical" evidence="12">
    <location>
        <begin position="212"/>
        <end position="232"/>
    </location>
</feature>
<dbReference type="GO" id="GO:0001508">
    <property type="term" value="P:action potential"/>
    <property type="evidence" value="ECO:0007669"/>
    <property type="project" value="TreeGrafter"/>
</dbReference>
<dbReference type="GO" id="GO:0005249">
    <property type="term" value="F:voltage-gated potassium channel activity"/>
    <property type="evidence" value="ECO:0007669"/>
    <property type="project" value="InterPro"/>
</dbReference>
<dbReference type="PRINTS" id="PR00169">
    <property type="entry name" value="KCHANNEL"/>
</dbReference>
<name>A0A7L4UQ65_BALHA</name>
<dbReference type="PANTHER" id="PTHR11537">
    <property type="entry name" value="VOLTAGE-GATED POTASSIUM CHANNEL"/>
    <property type="match status" value="1"/>
</dbReference>
<evidence type="ECO:0000313" key="15">
    <source>
        <dbReference type="Proteomes" id="UP000251835"/>
    </source>
</evidence>
<evidence type="ECO:0000256" key="11">
    <source>
        <dbReference type="ARBA" id="ARBA00023303"/>
    </source>
</evidence>
<evidence type="ECO:0000256" key="9">
    <source>
        <dbReference type="ARBA" id="ARBA00023065"/>
    </source>
</evidence>
<dbReference type="EMBL" id="QENZ01000003">
    <property type="protein sequence ID" value="PVX51925.1"/>
    <property type="molecule type" value="Genomic_DNA"/>
</dbReference>
<dbReference type="SUPFAM" id="SSF81324">
    <property type="entry name" value="Voltage-gated potassium channels"/>
    <property type="match status" value="1"/>
</dbReference>
<keyword evidence="4 12" id="KW-0812">Transmembrane</keyword>
<proteinExistence type="predicted"/>
<evidence type="ECO:0000256" key="5">
    <source>
        <dbReference type="ARBA" id="ARBA00022826"/>
    </source>
</evidence>
<dbReference type="PANTHER" id="PTHR11537:SF254">
    <property type="entry name" value="POTASSIUM VOLTAGE-GATED CHANNEL PROTEIN SHAB"/>
    <property type="match status" value="1"/>
</dbReference>
<accession>A0A7L4UQ65</accession>
<keyword evidence="9" id="KW-0406">Ion transport</keyword>
<keyword evidence="15" id="KW-1185">Reference proteome</keyword>
<comment type="caution">
    <text evidence="14">The sequence shown here is derived from an EMBL/GenBank/DDBJ whole genome shotgun (WGS) entry which is preliminary data.</text>
</comment>
<feature type="transmembrane region" description="Helical" evidence="12">
    <location>
        <begin position="87"/>
        <end position="109"/>
    </location>
</feature>
<dbReference type="InterPro" id="IPR028325">
    <property type="entry name" value="VG_K_chnl"/>
</dbReference>
<comment type="subcellular location">
    <subcellularLocation>
        <location evidence="1">Membrane</location>
        <topology evidence="1">Multi-pass membrane protein</topology>
    </subcellularLocation>
</comment>
<dbReference type="InterPro" id="IPR027359">
    <property type="entry name" value="Volt_channel_dom_sf"/>
</dbReference>
<dbReference type="Gene3D" id="1.20.120.350">
    <property type="entry name" value="Voltage-gated potassium channels. Chain C"/>
    <property type="match status" value="1"/>
</dbReference>
<evidence type="ECO:0000256" key="3">
    <source>
        <dbReference type="ARBA" id="ARBA00022538"/>
    </source>
</evidence>
<evidence type="ECO:0000256" key="10">
    <source>
        <dbReference type="ARBA" id="ARBA00023136"/>
    </source>
</evidence>
<evidence type="ECO:0000256" key="2">
    <source>
        <dbReference type="ARBA" id="ARBA00022448"/>
    </source>
</evidence>
<keyword evidence="11 14" id="KW-0407">Ion channel</keyword>
<dbReference type="AlphaFoldDB" id="A0A7L4UQ65"/>
<keyword evidence="8 12" id="KW-1133">Transmembrane helix</keyword>
<keyword evidence="7" id="KW-0630">Potassium</keyword>
<feature type="transmembrane region" description="Helical" evidence="12">
    <location>
        <begin position="153"/>
        <end position="174"/>
    </location>
</feature>
<feature type="transmembrane region" description="Helical" evidence="12">
    <location>
        <begin position="61"/>
        <end position="81"/>
    </location>
</feature>
<dbReference type="GO" id="GO:0008076">
    <property type="term" value="C:voltage-gated potassium channel complex"/>
    <property type="evidence" value="ECO:0007669"/>
    <property type="project" value="InterPro"/>
</dbReference>
<evidence type="ECO:0000256" key="7">
    <source>
        <dbReference type="ARBA" id="ARBA00022958"/>
    </source>
</evidence>
<keyword evidence="5" id="KW-0631">Potassium channel</keyword>
<evidence type="ECO:0000256" key="4">
    <source>
        <dbReference type="ARBA" id="ARBA00022692"/>
    </source>
</evidence>
<organism evidence="14 15">
    <name type="scientific">Balneicella halophila</name>
    <dbReference type="NCBI Taxonomy" id="1537566"/>
    <lineage>
        <taxon>Bacteria</taxon>
        <taxon>Pseudomonadati</taxon>
        <taxon>Bacteroidota</taxon>
        <taxon>Bacteroidia</taxon>
        <taxon>Bacteroidales</taxon>
        <taxon>Balneicellaceae</taxon>
        <taxon>Balneicella</taxon>
    </lineage>
</organism>
<evidence type="ECO:0000259" key="13">
    <source>
        <dbReference type="Pfam" id="PF00520"/>
    </source>
</evidence>
<keyword evidence="2" id="KW-0813">Transport</keyword>
<dbReference type="Gene3D" id="1.10.287.70">
    <property type="match status" value="1"/>
</dbReference>
<evidence type="ECO:0000313" key="14">
    <source>
        <dbReference type="EMBL" id="PVX51925.1"/>
    </source>
</evidence>
<gene>
    <name evidence="14" type="ORF">C7377_0218</name>
</gene>
<keyword evidence="3" id="KW-0633">Potassium transport</keyword>
<evidence type="ECO:0000256" key="6">
    <source>
        <dbReference type="ARBA" id="ARBA00022882"/>
    </source>
</evidence>
<dbReference type="Proteomes" id="UP000251835">
    <property type="component" value="Unassembled WGS sequence"/>
</dbReference>
<evidence type="ECO:0000256" key="12">
    <source>
        <dbReference type="SAM" id="Phobius"/>
    </source>
</evidence>
<dbReference type="Pfam" id="PF00520">
    <property type="entry name" value="Ion_trans"/>
    <property type="match status" value="1"/>
</dbReference>
<dbReference type="InterPro" id="IPR005821">
    <property type="entry name" value="Ion_trans_dom"/>
</dbReference>
<sequence length="286" mass="31789">MSKESVKKLKARLSKTIFGVSTPAGKAFDITLIILIILSILMVILESVPRYHKNYGDYFSVIEWIITIFFTIEYILRIWIVERPSRYIFSFYGIIDFLSILPSFLGLFIRGTQGLAVIRGVRLLRIFRILKLNRYTSAGTFLIRALKASTSKISVFLFAVIMAVIIIGTLMYLIEGPESGFTDIPTGIYWAVVTLTTVGYGDISPLTPIGQFLASVVMILGYGIIAVPTGIVTSEITMKKLNPSEGDIDSSEFEGRECPECGTVGHRKSAAYCYNCGGHLQDHLLD</sequence>
<keyword evidence="10 12" id="KW-0472">Membrane</keyword>
<feature type="transmembrane region" description="Helical" evidence="12">
    <location>
        <begin position="30"/>
        <end position="49"/>
    </location>
</feature>
<reference evidence="14 15" key="1">
    <citation type="submission" date="2018-05" db="EMBL/GenBank/DDBJ databases">
        <title>Genomic Encyclopedia of Type Strains, Phase IV (KMG-IV): sequencing the most valuable type-strain genomes for metagenomic binning, comparative biology and taxonomic classification.</title>
        <authorList>
            <person name="Goeker M."/>
        </authorList>
    </citation>
    <scope>NUCLEOTIDE SEQUENCE [LARGE SCALE GENOMIC DNA]</scope>
    <source>
        <strain evidence="14 15">DSM 28579</strain>
    </source>
</reference>
<feature type="domain" description="Ion transport" evidence="13">
    <location>
        <begin position="26"/>
        <end position="237"/>
    </location>
</feature>
<evidence type="ECO:0000256" key="8">
    <source>
        <dbReference type="ARBA" id="ARBA00022989"/>
    </source>
</evidence>
<dbReference type="RefSeq" id="WP_116495495.1">
    <property type="nucleotide sequence ID" value="NZ_QENZ01000003.1"/>
</dbReference>